<dbReference type="CDD" id="cd06171">
    <property type="entry name" value="Sigma70_r4"/>
    <property type="match status" value="1"/>
</dbReference>
<dbReference type="RefSeq" id="WP_173571345.1">
    <property type="nucleotide sequence ID" value="NZ_WOSY01000032.1"/>
</dbReference>
<dbReference type="PANTHER" id="PTHR43133:SF25">
    <property type="entry name" value="RNA POLYMERASE SIGMA FACTOR RFAY-RELATED"/>
    <property type="match status" value="1"/>
</dbReference>
<accession>A0ABX0K879</accession>
<keyword evidence="2 6" id="KW-0805">Transcription regulation</keyword>
<comment type="caution">
    <text evidence="9">The sequence shown here is derived from an EMBL/GenBank/DDBJ whole genome shotgun (WGS) entry which is preliminary data.</text>
</comment>
<protein>
    <recommendedName>
        <fullName evidence="6">RNA polymerase sigma factor</fullName>
    </recommendedName>
</protein>
<proteinExistence type="inferred from homology"/>
<keyword evidence="10" id="KW-1185">Reference proteome</keyword>
<dbReference type="SUPFAM" id="SSF88946">
    <property type="entry name" value="Sigma2 domain of RNA polymerase sigma factors"/>
    <property type="match status" value="1"/>
</dbReference>
<organism evidence="9 10">
    <name type="scientific">Acetobacter conturbans</name>
    <dbReference type="NCBI Taxonomy" id="1737472"/>
    <lineage>
        <taxon>Bacteria</taxon>
        <taxon>Pseudomonadati</taxon>
        <taxon>Pseudomonadota</taxon>
        <taxon>Alphaproteobacteria</taxon>
        <taxon>Acetobacterales</taxon>
        <taxon>Acetobacteraceae</taxon>
        <taxon>Acetobacter</taxon>
    </lineage>
</organism>
<evidence type="ECO:0000313" key="10">
    <source>
        <dbReference type="Proteomes" id="UP000631653"/>
    </source>
</evidence>
<dbReference type="Pfam" id="PF08281">
    <property type="entry name" value="Sigma70_r4_2"/>
    <property type="match status" value="1"/>
</dbReference>
<evidence type="ECO:0000256" key="1">
    <source>
        <dbReference type="ARBA" id="ARBA00010641"/>
    </source>
</evidence>
<dbReference type="Proteomes" id="UP000631653">
    <property type="component" value="Unassembled WGS sequence"/>
</dbReference>
<dbReference type="EMBL" id="WOSY01000032">
    <property type="protein sequence ID" value="NHN90142.1"/>
    <property type="molecule type" value="Genomic_DNA"/>
</dbReference>
<dbReference type="Pfam" id="PF04542">
    <property type="entry name" value="Sigma70_r2"/>
    <property type="match status" value="1"/>
</dbReference>
<dbReference type="NCBIfam" id="TIGR02937">
    <property type="entry name" value="sigma70-ECF"/>
    <property type="match status" value="1"/>
</dbReference>
<dbReference type="InterPro" id="IPR014284">
    <property type="entry name" value="RNA_pol_sigma-70_dom"/>
</dbReference>
<feature type="domain" description="RNA polymerase sigma factor 70 region 4 type 2" evidence="8">
    <location>
        <begin position="106"/>
        <end position="155"/>
    </location>
</feature>
<dbReference type="SUPFAM" id="SSF88659">
    <property type="entry name" value="Sigma3 and sigma4 domains of RNA polymerase sigma factors"/>
    <property type="match status" value="1"/>
</dbReference>
<dbReference type="InterPro" id="IPR036388">
    <property type="entry name" value="WH-like_DNA-bd_sf"/>
</dbReference>
<dbReference type="InterPro" id="IPR013325">
    <property type="entry name" value="RNA_pol_sigma_r2"/>
</dbReference>
<dbReference type="Gene3D" id="1.10.1740.10">
    <property type="match status" value="1"/>
</dbReference>
<evidence type="ECO:0000259" key="7">
    <source>
        <dbReference type="Pfam" id="PF04542"/>
    </source>
</evidence>
<dbReference type="InterPro" id="IPR007627">
    <property type="entry name" value="RNA_pol_sigma70_r2"/>
</dbReference>
<dbReference type="InterPro" id="IPR039425">
    <property type="entry name" value="RNA_pol_sigma-70-like"/>
</dbReference>
<keyword evidence="3 6" id="KW-0731">Sigma factor</keyword>
<comment type="similarity">
    <text evidence="1 6">Belongs to the sigma-70 factor family. ECF subfamily.</text>
</comment>
<name>A0ABX0K879_9PROT</name>
<evidence type="ECO:0000256" key="3">
    <source>
        <dbReference type="ARBA" id="ARBA00023082"/>
    </source>
</evidence>
<evidence type="ECO:0000256" key="2">
    <source>
        <dbReference type="ARBA" id="ARBA00023015"/>
    </source>
</evidence>
<dbReference type="PROSITE" id="PS01063">
    <property type="entry name" value="SIGMA70_ECF"/>
    <property type="match status" value="1"/>
</dbReference>
<dbReference type="InterPro" id="IPR013324">
    <property type="entry name" value="RNA_pol_sigma_r3/r4-like"/>
</dbReference>
<gene>
    <name evidence="9" type="ORF">GOB81_16240</name>
</gene>
<evidence type="ECO:0000256" key="5">
    <source>
        <dbReference type="ARBA" id="ARBA00023163"/>
    </source>
</evidence>
<evidence type="ECO:0000256" key="6">
    <source>
        <dbReference type="RuleBase" id="RU000716"/>
    </source>
</evidence>
<evidence type="ECO:0000313" key="9">
    <source>
        <dbReference type="EMBL" id="NHN90142.1"/>
    </source>
</evidence>
<evidence type="ECO:0000259" key="8">
    <source>
        <dbReference type="Pfam" id="PF08281"/>
    </source>
</evidence>
<keyword evidence="5 6" id="KW-0804">Transcription</keyword>
<reference evidence="9 10" key="1">
    <citation type="journal article" date="2020" name="Int. J. Syst. Evol. Microbiol.">
        <title>Novel acetic acid bacteria from cider fermentations: Acetobacter conturbans sp. nov. and Acetobacter fallax sp. nov.</title>
        <authorList>
            <person name="Sombolestani A.S."/>
            <person name="Cleenwerck I."/>
            <person name="Cnockaert M."/>
            <person name="Borremans W."/>
            <person name="Wieme A.D."/>
            <person name="De Vuyst L."/>
            <person name="Vandamme P."/>
        </authorList>
    </citation>
    <scope>NUCLEOTIDE SEQUENCE [LARGE SCALE GENOMIC DNA]</scope>
    <source>
        <strain evidence="9 10">LMG 1627</strain>
    </source>
</reference>
<dbReference type="InterPro" id="IPR000838">
    <property type="entry name" value="RNA_pol_sigma70_ECF_CS"/>
</dbReference>
<keyword evidence="4 6" id="KW-0238">DNA-binding</keyword>
<evidence type="ECO:0000256" key="4">
    <source>
        <dbReference type="ARBA" id="ARBA00023125"/>
    </source>
</evidence>
<sequence length="166" mass="18889">MERQGSFRHGIVALLPELRAFARFLTRDASRADDLVQEALVRAFASRGQFAADTNLKAWLFTILRNLFYEQARRRKREREILDEYGDQALSLNAHDDASDELSDLNNMLWKLPDAQREALMLVGAQGMSYEEAAAICGVTVGTLRSRVFRGRRFLCELSGGWESVF</sequence>
<dbReference type="PANTHER" id="PTHR43133">
    <property type="entry name" value="RNA POLYMERASE ECF-TYPE SIGMA FACTO"/>
    <property type="match status" value="1"/>
</dbReference>
<dbReference type="InterPro" id="IPR013249">
    <property type="entry name" value="RNA_pol_sigma70_r4_t2"/>
</dbReference>
<feature type="domain" description="RNA polymerase sigma-70 region 2" evidence="7">
    <location>
        <begin position="13"/>
        <end position="77"/>
    </location>
</feature>
<dbReference type="Gene3D" id="1.10.10.10">
    <property type="entry name" value="Winged helix-like DNA-binding domain superfamily/Winged helix DNA-binding domain"/>
    <property type="match status" value="1"/>
</dbReference>